<comment type="caution">
    <text evidence="2">The sequence shown here is derived from an EMBL/GenBank/DDBJ whole genome shotgun (WGS) entry which is preliminary data.</text>
</comment>
<keyword evidence="1" id="KW-0812">Transmembrane</keyword>
<name>A0A0F9AUZ0_9ZZZZ</name>
<proteinExistence type="predicted"/>
<dbReference type="EMBL" id="LAZR01055595">
    <property type="protein sequence ID" value="KKK76021.1"/>
    <property type="molecule type" value="Genomic_DNA"/>
</dbReference>
<gene>
    <name evidence="2" type="ORF">LCGC14_2867880</name>
</gene>
<sequence>MIMWAAWANATFILLAVWVLAGGNTRAGNWLSIGACVAGAFLNVMLELWPMVGLAAILFGRSSWVLWRRQNHG</sequence>
<dbReference type="AlphaFoldDB" id="A0A0F9AUZ0"/>
<protein>
    <submittedName>
        <fullName evidence="2">Uncharacterized protein</fullName>
    </submittedName>
</protein>
<organism evidence="2">
    <name type="scientific">marine sediment metagenome</name>
    <dbReference type="NCBI Taxonomy" id="412755"/>
    <lineage>
        <taxon>unclassified sequences</taxon>
        <taxon>metagenomes</taxon>
        <taxon>ecological metagenomes</taxon>
    </lineage>
</organism>
<keyword evidence="1" id="KW-0472">Membrane</keyword>
<keyword evidence="1" id="KW-1133">Transmembrane helix</keyword>
<accession>A0A0F9AUZ0</accession>
<feature type="transmembrane region" description="Helical" evidence="1">
    <location>
        <begin position="48"/>
        <end position="67"/>
    </location>
</feature>
<evidence type="ECO:0000313" key="2">
    <source>
        <dbReference type="EMBL" id="KKK76021.1"/>
    </source>
</evidence>
<evidence type="ECO:0000256" key="1">
    <source>
        <dbReference type="SAM" id="Phobius"/>
    </source>
</evidence>
<reference evidence="2" key="1">
    <citation type="journal article" date="2015" name="Nature">
        <title>Complex archaea that bridge the gap between prokaryotes and eukaryotes.</title>
        <authorList>
            <person name="Spang A."/>
            <person name="Saw J.H."/>
            <person name="Jorgensen S.L."/>
            <person name="Zaremba-Niedzwiedzka K."/>
            <person name="Martijn J."/>
            <person name="Lind A.E."/>
            <person name="van Eijk R."/>
            <person name="Schleper C."/>
            <person name="Guy L."/>
            <person name="Ettema T.J."/>
        </authorList>
    </citation>
    <scope>NUCLEOTIDE SEQUENCE</scope>
</reference>